<sequence length="132" mass="15016">MNHAALGREPDRCHFDVYTTYAHIFVGRIREKVVRNHNNLNIIGHPGIQPGHWLGDDFGEVFRITVVPPEMTFLISRRYLSIGVALIAHLNYTSCTPVYPYTSICVLEVVTYSVCRANTIESHPDFSTEFHA</sequence>
<keyword evidence="2" id="KW-1185">Reference proteome</keyword>
<gene>
    <name evidence="1" type="ORF">CINCED_3A000224</name>
</gene>
<dbReference type="AlphaFoldDB" id="A0A5E4LYM0"/>
<organism evidence="1 2">
    <name type="scientific">Cinara cedri</name>
    <dbReference type="NCBI Taxonomy" id="506608"/>
    <lineage>
        <taxon>Eukaryota</taxon>
        <taxon>Metazoa</taxon>
        <taxon>Ecdysozoa</taxon>
        <taxon>Arthropoda</taxon>
        <taxon>Hexapoda</taxon>
        <taxon>Insecta</taxon>
        <taxon>Pterygota</taxon>
        <taxon>Neoptera</taxon>
        <taxon>Paraneoptera</taxon>
        <taxon>Hemiptera</taxon>
        <taxon>Sternorrhyncha</taxon>
        <taxon>Aphidomorpha</taxon>
        <taxon>Aphidoidea</taxon>
        <taxon>Aphididae</taxon>
        <taxon>Lachninae</taxon>
        <taxon>Cinara</taxon>
    </lineage>
</organism>
<protein>
    <submittedName>
        <fullName evidence="1">Uncharacterized protein</fullName>
    </submittedName>
</protein>
<evidence type="ECO:0000313" key="2">
    <source>
        <dbReference type="Proteomes" id="UP000325440"/>
    </source>
</evidence>
<dbReference type="Proteomes" id="UP000325440">
    <property type="component" value="Unassembled WGS sequence"/>
</dbReference>
<name>A0A5E4LYM0_9HEMI</name>
<accession>A0A5E4LYM0</accession>
<evidence type="ECO:0000313" key="1">
    <source>
        <dbReference type="EMBL" id="VVC24308.1"/>
    </source>
</evidence>
<dbReference type="EMBL" id="CABPRJ010000001">
    <property type="protein sequence ID" value="VVC24308.1"/>
    <property type="molecule type" value="Genomic_DNA"/>
</dbReference>
<proteinExistence type="predicted"/>
<reference evidence="1 2" key="1">
    <citation type="submission" date="2019-08" db="EMBL/GenBank/DDBJ databases">
        <authorList>
            <person name="Alioto T."/>
            <person name="Alioto T."/>
            <person name="Gomez Garrido J."/>
        </authorList>
    </citation>
    <scope>NUCLEOTIDE SEQUENCE [LARGE SCALE GENOMIC DNA]</scope>
</reference>